<name>A0A8C5WLH5_9ANUR</name>
<keyword evidence="13" id="KW-1185">Reference proteome</keyword>
<comment type="subcellular location">
    <subcellularLocation>
        <location evidence="2">Membrane</location>
    </subcellularLocation>
</comment>
<evidence type="ECO:0000256" key="4">
    <source>
        <dbReference type="ARBA" id="ARBA00022617"/>
    </source>
</evidence>
<dbReference type="InterPro" id="IPR001128">
    <property type="entry name" value="Cyt_P450"/>
</dbReference>
<dbReference type="GO" id="GO:0005737">
    <property type="term" value="C:cytoplasm"/>
    <property type="evidence" value="ECO:0007669"/>
    <property type="project" value="TreeGrafter"/>
</dbReference>
<dbReference type="Proteomes" id="UP000694569">
    <property type="component" value="Unplaced"/>
</dbReference>
<keyword evidence="4 10" id="KW-0349">Heme</keyword>
<dbReference type="PANTHER" id="PTHR24300">
    <property type="entry name" value="CYTOCHROME P450 508A4-RELATED"/>
    <property type="match status" value="1"/>
</dbReference>
<dbReference type="CDD" id="cd11026">
    <property type="entry name" value="CYP2"/>
    <property type="match status" value="1"/>
</dbReference>
<protein>
    <recommendedName>
        <fullName evidence="14">Cytochrome P450</fullName>
    </recommendedName>
</protein>
<dbReference type="OrthoDB" id="1055148at2759"/>
<keyword evidence="6 11" id="KW-0560">Oxidoreductase</keyword>
<dbReference type="InterPro" id="IPR002401">
    <property type="entry name" value="Cyt_P450_E_grp-I"/>
</dbReference>
<keyword evidence="9" id="KW-0472">Membrane</keyword>
<evidence type="ECO:0000313" key="13">
    <source>
        <dbReference type="Proteomes" id="UP000694569"/>
    </source>
</evidence>
<proteinExistence type="inferred from homology"/>
<dbReference type="GO" id="GO:0016020">
    <property type="term" value="C:membrane"/>
    <property type="evidence" value="ECO:0007669"/>
    <property type="project" value="UniProtKB-SubCell"/>
</dbReference>
<evidence type="ECO:0000256" key="1">
    <source>
        <dbReference type="ARBA" id="ARBA00001971"/>
    </source>
</evidence>
<evidence type="ECO:0000256" key="11">
    <source>
        <dbReference type="RuleBase" id="RU000461"/>
    </source>
</evidence>
<dbReference type="GO" id="GO:0019373">
    <property type="term" value="P:epoxygenase P450 pathway"/>
    <property type="evidence" value="ECO:0007669"/>
    <property type="project" value="TreeGrafter"/>
</dbReference>
<dbReference type="GO" id="GO:0005506">
    <property type="term" value="F:iron ion binding"/>
    <property type="evidence" value="ECO:0007669"/>
    <property type="project" value="InterPro"/>
</dbReference>
<dbReference type="Ensembl" id="ENSLLET00000049090.1">
    <property type="protein sequence ID" value="ENSLLEP00000047232.1"/>
    <property type="gene ID" value="ENSLLEG00000029866.1"/>
</dbReference>
<evidence type="ECO:0000256" key="5">
    <source>
        <dbReference type="ARBA" id="ARBA00022723"/>
    </source>
</evidence>
<evidence type="ECO:0000256" key="2">
    <source>
        <dbReference type="ARBA" id="ARBA00004370"/>
    </source>
</evidence>
<dbReference type="GO" id="GO:0016712">
    <property type="term" value="F:oxidoreductase activity, acting on paired donors, with incorporation or reduction of molecular oxygen, reduced flavin or flavoprotein as one donor, and incorporation of one atom of oxygen"/>
    <property type="evidence" value="ECO:0007669"/>
    <property type="project" value="TreeGrafter"/>
</dbReference>
<dbReference type="PRINTS" id="PR00463">
    <property type="entry name" value="EP450I"/>
</dbReference>
<dbReference type="AlphaFoldDB" id="A0A8C5WLH5"/>
<dbReference type="FunFam" id="1.10.630.10:FF:000004">
    <property type="entry name" value="cytochrome P450 2D15 isoform X1"/>
    <property type="match status" value="1"/>
</dbReference>
<evidence type="ECO:0008006" key="14">
    <source>
        <dbReference type="Google" id="ProtNLM"/>
    </source>
</evidence>
<evidence type="ECO:0000256" key="7">
    <source>
        <dbReference type="ARBA" id="ARBA00023004"/>
    </source>
</evidence>
<organism evidence="12 13">
    <name type="scientific">Leptobrachium leishanense</name>
    <name type="common">Leishan spiny toad</name>
    <dbReference type="NCBI Taxonomy" id="445787"/>
    <lineage>
        <taxon>Eukaryota</taxon>
        <taxon>Metazoa</taxon>
        <taxon>Chordata</taxon>
        <taxon>Craniata</taxon>
        <taxon>Vertebrata</taxon>
        <taxon>Euteleostomi</taxon>
        <taxon>Amphibia</taxon>
        <taxon>Batrachia</taxon>
        <taxon>Anura</taxon>
        <taxon>Pelobatoidea</taxon>
        <taxon>Megophryidae</taxon>
        <taxon>Leptobrachium</taxon>
    </lineage>
</organism>
<evidence type="ECO:0000256" key="3">
    <source>
        <dbReference type="ARBA" id="ARBA00010617"/>
    </source>
</evidence>
<sequence>MLSTILLGFLVILGLYILTTWRKKHNLPPGPTPWPIIGNLHQIDKLAPYNTLTQLGEKYGCVYTIYFGWKPVVVLYGYDTLKDALLGQADDFSGRAIVPVFERIAKRKGLVFSNGPHWQQQRRFSLATLRTLGMGKRSIEERVREEAGFLTEFFQKKNGEPFNPAPAVTAAVSNVICSTVFGDRYDTEDKTFQQLLRMINENLTFLGKRGFQLYNTYSSILKWLPGEHNKIFQNAAMLQKFLEGLIENHKQTRDPNCPRDFVVAFLSKIDEEAGNPDSHFTKDSLILTTFNLFIAGTETTASTIRWALRFMLLYPEIQSKVQDEIDSVLGSEKCPSLEDRVRLPYTDAVLHEVQRFASIVPNGLPHAALTDISFKGYTIPEGTQIITFLHSALNDKKYFNKPELFNPDRFLDENGKFVKNEALLTFGAGKRSCIGEGLAKTEIFIFFVNLLQKFTLVYPPGEGGSLELSGGGTRAPKPYKLCAELRV</sequence>
<dbReference type="PANTHER" id="PTHR24300:SF385">
    <property type="entry name" value="CYTOCHROME P450 2C20"/>
    <property type="match status" value="1"/>
</dbReference>
<evidence type="ECO:0000256" key="9">
    <source>
        <dbReference type="ARBA" id="ARBA00023136"/>
    </source>
</evidence>
<keyword evidence="7 10" id="KW-0408">Iron</keyword>
<reference evidence="12" key="2">
    <citation type="submission" date="2025-09" db="UniProtKB">
        <authorList>
            <consortium name="Ensembl"/>
        </authorList>
    </citation>
    <scope>IDENTIFICATION</scope>
</reference>
<dbReference type="GO" id="GO:0008392">
    <property type="term" value="F:arachidonate epoxygenase activity"/>
    <property type="evidence" value="ECO:0007669"/>
    <property type="project" value="TreeGrafter"/>
</dbReference>
<accession>A0A8C5WLH5</accession>
<dbReference type="InterPro" id="IPR050182">
    <property type="entry name" value="Cytochrome_P450_fam2"/>
</dbReference>
<reference evidence="12" key="1">
    <citation type="submission" date="2025-08" db="UniProtKB">
        <authorList>
            <consortium name="Ensembl"/>
        </authorList>
    </citation>
    <scope>IDENTIFICATION</scope>
</reference>
<dbReference type="PRINTS" id="PR00385">
    <property type="entry name" value="P450"/>
</dbReference>
<comment type="similarity">
    <text evidence="3 11">Belongs to the cytochrome P450 family.</text>
</comment>
<comment type="cofactor">
    <cofactor evidence="1 10">
        <name>heme</name>
        <dbReference type="ChEBI" id="CHEBI:30413"/>
    </cofactor>
</comment>
<evidence type="ECO:0000256" key="10">
    <source>
        <dbReference type="PIRSR" id="PIRSR602401-1"/>
    </source>
</evidence>
<dbReference type="Pfam" id="PF00067">
    <property type="entry name" value="p450"/>
    <property type="match status" value="1"/>
</dbReference>
<dbReference type="GeneTree" id="ENSGT00940000155736"/>
<evidence type="ECO:0000256" key="6">
    <source>
        <dbReference type="ARBA" id="ARBA00023002"/>
    </source>
</evidence>
<feature type="binding site" description="axial binding residue" evidence="10">
    <location>
        <position position="433"/>
    </location>
    <ligand>
        <name>heme</name>
        <dbReference type="ChEBI" id="CHEBI:30413"/>
    </ligand>
    <ligandPart>
        <name>Fe</name>
        <dbReference type="ChEBI" id="CHEBI:18248"/>
    </ligandPart>
</feature>
<dbReference type="InterPro" id="IPR017972">
    <property type="entry name" value="Cyt_P450_CS"/>
</dbReference>
<dbReference type="GO" id="GO:0020037">
    <property type="term" value="F:heme binding"/>
    <property type="evidence" value="ECO:0007669"/>
    <property type="project" value="InterPro"/>
</dbReference>
<keyword evidence="5 10" id="KW-0479">Metal-binding</keyword>
<dbReference type="SUPFAM" id="SSF48264">
    <property type="entry name" value="Cytochrome P450"/>
    <property type="match status" value="1"/>
</dbReference>
<dbReference type="GO" id="GO:0006805">
    <property type="term" value="P:xenobiotic metabolic process"/>
    <property type="evidence" value="ECO:0007669"/>
    <property type="project" value="TreeGrafter"/>
</dbReference>
<dbReference type="PROSITE" id="PS00086">
    <property type="entry name" value="CYTOCHROME_P450"/>
    <property type="match status" value="1"/>
</dbReference>
<dbReference type="Gene3D" id="1.10.630.10">
    <property type="entry name" value="Cytochrome P450"/>
    <property type="match status" value="1"/>
</dbReference>
<keyword evidence="8 11" id="KW-0503">Monooxygenase</keyword>
<evidence type="ECO:0000256" key="8">
    <source>
        <dbReference type="ARBA" id="ARBA00023033"/>
    </source>
</evidence>
<evidence type="ECO:0000313" key="12">
    <source>
        <dbReference type="Ensembl" id="ENSLLEP00000047232.1"/>
    </source>
</evidence>
<dbReference type="InterPro" id="IPR036396">
    <property type="entry name" value="Cyt_P450_sf"/>
</dbReference>